<proteinExistence type="predicted"/>
<organism evidence="1">
    <name type="scientific">viral metagenome</name>
    <dbReference type="NCBI Taxonomy" id="1070528"/>
    <lineage>
        <taxon>unclassified sequences</taxon>
        <taxon>metagenomes</taxon>
        <taxon>organismal metagenomes</taxon>
    </lineage>
</organism>
<dbReference type="EMBL" id="MN739481">
    <property type="protein sequence ID" value="QHT07436.1"/>
    <property type="molecule type" value="Genomic_DNA"/>
</dbReference>
<evidence type="ECO:0000313" key="1">
    <source>
        <dbReference type="EMBL" id="QHT07436.1"/>
    </source>
</evidence>
<accession>A0A6C0CRE1</accession>
<protein>
    <submittedName>
        <fullName evidence="1">Uncharacterized protein</fullName>
    </submittedName>
</protein>
<dbReference type="AlphaFoldDB" id="A0A6C0CRE1"/>
<sequence length="78" mass="8999">MEKLSASVSEVADLITYQDLKIKILRAKISKMYTLEQAIKIYQSTKYSGKHSNMNNRLVKPVHAAYHQLFSEVLKNEL</sequence>
<reference evidence="1" key="1">
    <citation type="journal article" date="2020" name="Nature">
        <title>Giant virus diversity and host interactions through global metagenomics.</title>
        <authorList>
            <person name="Schulz F."/>
            <person name="Roux S."/>
            <person name="Paez-Espino D."/>
            <person name="Jungbluth S."/>
            <person name="Walsh D.A."/>
            <person name="Denef V.J."/>
            <person name="McMahon K.D."/>
            <person name="Konstantinidis K.T."/>
            <person name="Eloe-Fadrosh E.A."/>
            <person name="Kyrpides N.C."/>
            <person name="Woyke T."/>
        </authorList>
    </citation>
    <scope>NUCLEOTIDE SEQUENCE</scope>
    <source>
        <strain evidence="1">GVMAG-M-3300021963-12</strain>
    </source>
</reference>
<name>A0A6C0CRE1_9ZZZZ</name>